<sequence length="120" mass="13272">MTLKDVGYPVKLGSGVTAASAYLLNNEDGEDGNEKHPKFPRGSFCSHHNPKKCCSKFPRLEPIIEEGSESFHTMPKKMLFLVPTFISCVTYFLGLINTINTCYTCFLGFNVSITQAGMLV</sequence>
<dbReference type="PANTHER" id="PTHR36063:SF3">
    <property type="entry name" value="PROTEIN, PUTATIVE-RELATED"/>
    <property type="match status" value="1"/>
</dbReference>
<dbReference type="EMBL" id="CM001221">
    <property type="protein sequence ID" value="AET00254.1"/>
    <property type="molecule type" value="Genomic_DNA"/>
</dbReference>
<dbReference type="HOGENOM" id="CLU_2053138_0_0_1"/>
<organism evidence="2 4">
    <name type="scientific">Medicago truncatula</name>
    <name type="common">Barrel medic</name>
    <name type="synonym">Medicago tribuloides</name>
    <dbReference type="NCBI Taxonomy" id="3880"/>
    <lineage>
        <taxon>Eukaryota</taxon>
        <taxon>Viridiplantae</taxon>
        <taxon>Streptophyta</taxon>
        <taxon>Embryophyta</taxon>
        <taxon>Tracheophyta</taxon>
        <taxon>Spermatophyta</taxon>
        <taxon>Magnoliopsida</taxon>
        <taxon>eudicotyledons</taxon>
        <taxon>Gunneridae</taxon>
        <taxon>Pentapetalae</taxon>
        <taxon>rosids</taxon>
        <taxon>fabids</taxon>
        <taxon>Fabales</taxon>
        <taxon>Fabaceae</taxon>
        <taxon>Papilionoideae</taxon>
        <taxon>50 kb inversion clade</taxon>
        <taxon>NPAAA clade</taxon>
        <taxon>Hologalegina</taxon>
        <taxon>IRL clade</taxon>
        <taxon>Trifolieae</taxon>
        <taxon>Medicago</taxon>
    </lineage>
</organism>
<dbReference type="EnsemblPlants" id="AET00254">
    <property type="protein sequence ID" value="AET00254"/>
    <property type="gene ID" value="MTR_5g090060"/>
</dbReference>
<feature type="transmembrane region" description="Helical" evidence="1">
    <location>
        <begin position="78"/>
        <end position="96"/>
    </location>
</feature>
<reference evidence="2 4" key="1">
    <citation type="journal article" date="2011" name="Nature">
        <title>The Medicago genome provides insight into the evolution of rhizobial symbioses.</title>
        <authorList>
            <person name="Young N.D."/>
            <person name="Debelle F."/>
            <person name="Oldroyd G.E."/>
            <person name="Geurts R."/>
            <person name="Cannon S.B."/>
            <person name="Udvardi M.K."/>
            <person name="Benedito V.A."/>
            <person name="Mayer K.F."/>
            <person name="Gouzy J."/>
            <person name="Schoof H."/>
            <person name="Van de Peer Y."/>
            <person name="Proost S."/>
            <person name="Cook D.R."/>
            <person name="Meyers B.C."/>
            <person name="Spannagl M."/>
            <person name="Cheung F."/>
            <person name="De Mita S."/>
            <person name="Krishnakumar V."/>
            <person name="Gundlach H."/>
            <person name="Zhou S."/>
            <person name="Mudge J."/>
            <person name="Bharti A.K."/>
            <person name="Murray J.D."/>
            <person name="Naoumkina M.A."/>
            <person name="Rosen B."/>
            <person name="Silverstein K.A."/>
            <person name="Tang H."/>
            <person name="Rombauts S."/>
            <person name="Zhao P.X."/>
            <person name="Zhou P."/>
            <person name="Barbe V."/>
            <person name="Bardou P."/>
            <person name="Bechner M."/>
            <person name="Bellec A."/>
            <person name="Berger A."/>
            <person name="Berges H."/>
            <person name="Bidwell S."/>
            <person name="Bisseling T."/>
            <person name="Choisne N."/>
            <person name="Couloux A."/>
            <person name="Denny R."/>
            <person name="Deshpande S."/>
            <person name="Dai X."/>
            <person name="Doyle J.J."/>
            <person name="Dudez A.M."/>
            <person name="Farmer A.D."/>
            <person name="Fouteau S."/>
            <person name="Franken C."/>
            <person name="Gibelin C."/>
            <person name="Gish J."/>
            <person name="Goldstein S."/>
            <person name="Gonzalez A.J."/>
            <person name="Green P.J."/>
            <person name="Hallab A."/>
            <person name="Hartog M."/>
            <person name="Hua A."/>
            <person name="Humphray S.J."/>
            <person name="Jeong D.H."/>
            <person name="Jing Y."/>
            <person name="Jocker A."/>
            <person name="Kenton S.M."/>
            <person name="Kim D.J."/>
            <person name="Klee K."/>
            <person name="Lai H."/>
            <person name="Lang C."/>
            <person name="Lin S."/>
            <person name="Macmil S.L."/>
            <person name="Magdelenat G."/>
            <person name="Matthews L."/>
            <person name="McCorrison J."/>
            <person name="Monaghan E.L."/>
            <person name="Mun J.H."/>
            <person name="Najar F.Z."/>
            <person name="Nicholson C."/>
            <person name="Noirot C."/>
            <person name="O'Bleness M."/>
            <person name="Paule C.R."/>
            <person name="Poulain J."/>
            <person name="Prion F."/>
            <person name="Qin B."/>
            <person name="Qu C."/>
            <person name="Retzel E.F."/>
            <person name="Riddle C."/>
            <person name="Sallet E."/>
            <person name="Samain S."/>
            <person name="Samson N."/>
            <person name="Sanders I."/>
            <person name="Saurat O."/>
            <person name="Scarpelli C."/>
            <person name="Schiex T."/>
            <person name="Segurens B."/>
            <person name="Severin A.J."/>
            <person name="Sherrier D.J."/>
            <person name="Shi R."/>
            <person name="Sims S."/>
            <person name="Singer S.R."/>
            <person name="Sinharoy S."/>
            <person name="Sterck L."/>
            <person name="Viollet A."/>
            <person name="Wang B.B."/>
            <person name="Wang K."/>
            <person name="Wang M."/>
            <person name="Wang X."/>
            <person name="Warfsmann J."/>
            <person name="Weissenbach J."/>
            <person name="White D.D."/>
            <person name="White J.D."/>
            <person name="Wiley G.B."/>
            <person name="Wincker P."/>
            <person name="Xing Y."/>
            <person name="Yang L."/>
            <person name="Yao Z."/>
            <person name="Ying F."/>
            <person name="Zhai J."/>
            <person name="Zhou L."/>
            <person name="Zuber A."/>
            <person name="Denarie J."/>
            <person name="Dixon R.A."/>
            <person name="May G.D."/>
            <person name="Schwartz D.C."/>
            <person name="Rogers J."/>
            <person name="Quetier F."/>
            <person name="Town C.D."/>
            <person name="Roe B.A."/>
        </authorList>
    </citation>
    <scope>NUCLEOTIDE SEQUENCE [LARGE SCALE GENOMIC DNA]</scope>
    <source>
        <strain evidence="2">A17</strain>
        <strain evidence="3 4">cv. Jemalong A17</strain>
    </source>
</reference>
<name>G7KCX9_MEDTR</name>
<reference evidence="2 4" key="2">
    <citation type="journal article" date="2014" name="BMC Genomics">
        <title>An improved genome release (version Mt4.0) for the model legume Medicago truncatula.</title>
        <authorList>
            <person name="Tang H."/>
            <person name="Krishnakumar V."/>
            <person name="Bidwell S."/>
            <person name="Rosen B."/>
            <person name="Chan A."/>
            <person name="Zhou S."/>
            <person name="Gentzbittel L."/>
            <person name="Childs K.L."/>
            <person name="Yandell M."/>
            <person name="Gundlach H."/>
            <person name="Mayer K.F."/>
            <person name="Schwartz D.C."/>
            <person name="Town C.D."/>
        </authorList>
    </citation>
    <scope>GENOME REANNOTATION</scope>
    <source>
        <strain evidence="3 4">cv. Jemalong A17</strain>
    </source>
</reference>
<evidence type="ECO:0000313" key="4">
    <source>
        <dbReference type="Proteomes" id="UP000002051"/>
    </source>
</evidence>
<gene>
    <name evidence="2" type="ordered locus">MTR_5g090060</name>
</gene>
<accession>G7KCX9</accession>
<keyword evidence="1" id="KW-0472">Membrane</keyword>
<protein>
    <submittedName>
        <fullName evidence="2">Transmembrane protein, putative</fullName>
    </submittedName>
</protein>
<reference evidence="3" key="3">
    <citation type="submission" date="2015-04" db="UniProtKB">
        <authorList>
            <consortium name="EnsemblPlants"/>
        </authorList>
    </citation>
    <scope>IDENTIFICATION</scope>
    <source>
        <strain evidence="3">cv. Jemalong A17</strain>
    </source>
</reference>
<evidence type="ECO:0000313" key="2">
    <source>
        <dbReference type="EMBL" id="AET00254.1"/>
    </source>
</evidence>
<dbReference type="Proteomes" id="UP000002051">
    <property type="component" value="Chromosome 5"/>
</dbReference>
<evidence type="ECO:0000256" key="1">
    <source>
        <dbReference type="SAM" id="Phobius"/>
    </source>
</evidence>
<dbReference type="AlphaFoldDB" id="G7KCX9"/>
<keyword evidence="4" id="KW-1185">Reference proteome</keyword>
<keyword evidence="1 2" id="KW-0812">Transmembrane</keyword>
<proteinExistence type="predicted"/>
<dbReference type="PANTHER" id="PTHR36063">
    <property type="entry name" value="ARABIDOPSIS THALIANA GENOMIC DNA, CHROMOSOME 5, P1 CLONE:MOK16"/>
    <property type="match status" value="1"/>
</dbReference>
<evidence type="ECO:0000313" key="3">
    <source>
        <dbReference type="EnsemblPlants" id="AET00254"/>
    </source>
</evidence>
<keyword evidence="1" id="KW-1133">Transmembrane helix</keyword>
<dbReference type="PaxDb" id="3880-AET00254"/>